<dbReference type="Proteomes" id="UP000271162">
    <property type="component" value="Unassembled WGS sequence"/>
</dbReference>
<dbReference type="EMBL" id="UYSL01019930">
    <property type="protein sequence ID" value="VDL71409.1"/>
    <property type="molecule type" value="Genomic_DNA"/>
</dbReference>
<dbReference type="WBParaSite" id="NBR_0000781901-mRNA-1">
    <property type="protein sequence ID" value="NBR_0000781901-mRNA-1"/>
    <property type="gene ID" value="NBR_0000781901"/>
</dbReference>
<dbReference type="Pfam" id="PF13843">
    <property type="entry name" value="DDE_Tnp_1_7"/>
    <property type="match status" value="1"/>
</dbReference>
<gene>
    <name evidence="2" type="ORF">NBR_LOCUS7820</name>
</gene>
<accession>A0A0N4XXS5</accession>
<name>A0A0N4XXS5_NIPBR</name>
<proteinExistence type="predicted"/>
<evidence type="ECO:0000313" key="2">
    <source>
        <dbReference type="EMBL" id="VDL71409.1"/>
    </source>
</evidence>
<feature type="domain" description="PiggyBac transposable element-derived protein" evidence="1">
    <location>
        <begin position="62"/>
        <end position="167"/>
    </location>
</feature>
<reference evidence="4" key="1">
    <citation type="submission" date="2017-02" db="UniProtKB">
        <authorList>
            <consortium name="WormBaseParasite"/>
        </authorList>
    </citation>
    <scope>IDENTIFICATION</scope>
</reference>
<evidence type="ECO:0000313" key="3">
    <source>
        <dbReference type="Proteomes" id="UP000271162"/>
    </source>
</evidence>
<keyword evidence="3" id="KW-1185">Reference proteome</keyword>
<organism evidence="4">
    <name type="scientific">Nippostrongylus brasiliensis</name>
    <name type="common">Rat hookworm</name>
    <dbReference type="NCBI Taxonomy" id="27835"/>
    <lineage>
        <taxon>Eukaryota</taxon>
        <taxon>Metazoa</taxon>
        <taxon>Ecdysozoa</taxon>
        <taxon>Nematoda</taxon>
        <taxon>Chromadorea</taxon>
        <taxon>Rhabditida</taxon>
        <taxon>Rhabditina</taxon>
        <taxon>Rhabditomorpha</taxon>
        <taxon>Strongyloidea</taxon>
        <taxon>Heligmosomidae</taxon>
        <taxon>Nippostrongylus</taxon>
    </lineage>
</organism>
<reference evidence="2 3" key="2">
    <citation type="submission" date="2018-11" db="EMBL/GenBank/DDBJ databases">
        <authorList>
            <consortium name="Pathogen Informatics"/>
        </authorList>
    </citation>
    <scope>NUCLEOTIDE SEQUENCE [LARGE SCALE GENOMIC DNA]</scope>
</reference>
<evidence type="ECO:0000313" key="4">
    <source>
        <dbReference type="WBParaSite" id="NBR_0000781901-mRNA-1"/>
    </source>
</evidence>
<dbReference type="InterPro" id="IPR029526">
    <property type="entry name" value="PGBD"/>
</dbReference>
<protein>
    <submittedName>
        <fullName evidence="4">PiggyBac transposable element-derived protein 4 (inferred by orthology to a human protein)</fullName>
    </submittedName>
</protein>
<dbReference type="AlphaFoldDB" id="A0A0N4XXS5"/>
<sequence>MALILTCQMTAAMEQRKTLGSKMSRKMIEGALRSLLELVQWNAACSQPPQEQVGYDRNPPKKSQSVPQIIRDIKLQRGEVVNKQNLKGVLVLKWKDKKDILMMSTKHDASFHQNGKPMVVVDYNKMKGFVDLSDQIAADTSFVRKRAKWYIRLFFHLLPQTALVNAWFLYCEEVKKIRIDYFKELIVDDLLYKDSNNVSTRRSTSRKKKLMSYLSA</sequence>
<dbReference type="PANTHER" id="PTHR46599">
    <property type="entry name" value="PIGGYBAC TRANSPOSABLE ELEMENT-DERIVED PROTEIN 4"/>
    <property type="match status" value="1"/>
</dbReference>
<dbReference type="STRING" id="27835.A0A0N4XXS5"/>
<evidence type="ECO:0000259" key="1">
    <source>
        <dbReference type="Pfam" id="PF13843"/>
    </source>
</evidence>
<dbReference type="PANTHER" id="PTHR46599:SF3">
    <property type="entry name" value="PIGGYBAC TRANSPOSABLE ELEMENT-DERIVED PROTEIN 4"/>
    <property type="match status" value="1"/>
</dbReference>